<evidence type="ECO:0000256" key="4">
    <source>
        <dbReference type="ARBA" id="ARBA00005517"/>
    </source>
</evidence>
<dbReference type="FunFam" id="3.40.50.1100:FF:000014">
    <property type="entry name" value="Threonine synthase"/>
    <property type="match status" value="1"/>
</dbReference>
<dbReference type="InterPro" id="IPR000634">
    <property type="entry name" value="Ser/Thr_deHydtase_PyrdxlP-BS"/>
</dbReference>
<protein>
    <recommendedName>
        <fullName evidence="6 12">Threonine synthase</fullName>
        <ecNumber evidence="5 12">4.2.3.1</ecNumber>
    </recommendedName>
</protein>
<sequence length="498" mass="53243">MHRHPGGRRRVRARPPGDDPREPSARERQRRVQRRVRRGRVRGPPHVLRSGSGRHRDRVGRARRYRGRGAQQARRDHRVPARGRLPGPAGETHRRGPHPLPRQPRRSGRARRARPRGGHLRPPRRQPRHRPPVRPRRRRPAGGGHPHGRRQAVVGHRRRTVAAAVTEATPVVTLQEGGTPLLPAPVLSAKTGCDVYLKIEGLNPTGSFKDRGMTLAVSKAVEDGSKAVICASTGNTSASAAAYAARAGITCAVLIPAGKIALGKLAQALVHGAKVLQVDGNFDDCLTIADKLAIEYPVTLVNHLNYNRILGQKTAAYEVVQVLGDAPDIHCLPVGNAGNITAYWLGYNEDHAAGAATKLPRMLGVQAAGSAPIVDGRVVEHPQTIATAIRIGNPASWTKALDAKAESNGDIIAATDREIHAAYMLLARSEGVFVELASAASVAGLLKQAAAGWLEPGQTVVCTVTGNGLKDPDWAVSTAPQPQTVPVDVLQTATALGL</sequence>
<dbReference type="InterPro" id="IPR050147">
    <property type="entry name" value="Ser/Thr_Dehydratase"/>
</dbReference>
<dbReference type="InterPro" id="IPR036052">
    <property type="entry name" value="TrpB-like_PALP_sf"/>
</dbReference>
<feature type="compositionally biased region" description="Basic residues" evidence="14">
    <location>
        <begin position="52"/>
        <end position="67"/>
    </location>
</feature>
<dbReference type="NCBIfam" id="TIGR00260">
    <property type="entry name" value="thrC"/>
    <property type="match status" value="1"/>
</dbReference>
<evidence type="ECO:0000256" key="7">
    <source>
        <dbReference type="ARBA" id="ARBA00022605"/>
    </source>
</evidence>
<comment type="similarity">
    <text evidence="4">Belongs to the threonine synthase family.</text>
</comment>
<dbReference type="GO" id="GO:0004795">
    <property type="term" value="F:threonine synthase activity"/>
    <property type="evidence" value="ECO:0007669"/>
    <property type="project" value="UniProtKB-UniRule"/>
</dbReference>
<comment type="function">
    <text evidence="2">Catalyzes the gamma-elimination of phosphate from L-phosphohomoserine and the beta-addition of water to produce L-threonine.</text>
</comment>
<dbReference type="UniPathway" id="UPA00050">
    <property type="reaction ID" value="UER00065"/>
</dbReference>
<dbReference type="PROSITE" id="PS00165">
    <property type="entry name" value="DEHYDRATASE_SER_THR"/>
    <property type="match status" value="1"/>
</dbReference>
<dbReference type="Proteomes" id="UP000574690">
    <property type="component" value="Unassembled WGS sequence"/>
</dbReference>
<evidence type="ECO:0000256" key="1">
    <source>
        <dbReference type="ARBA" id="ARBA00001933"/>
    </source>
</evidence>
<evidence type="ECO:0000313" key="16">
    <source>
        <dbReference type="EMBL" id="NUQ88318.1"/>
    </source>
</evidence>
<feature type="region of interest" description="Disordered" evidence="14">
    <location>
        <begin position="1"/>
        <end position="157"/>
    </location>
</feature>
<feature type="compositionally biased region" description="Basic residues" evidence="14">
    <location>
        <begin position="28"/>
        <end position="43"/>
    </location>
</feature>
<dbReference type="EC" id="4.2.3.1" evidence="5 12"/>
<feature type="compositionally biased region" description="Basic residues" evidence="14">
    <location>
        <begin position="1"/>
        <end position="13"/>
    </location>
</feature>
<dbReference type="PANTHER" id="PTHR48078:SF6">
    <property type="entry name" value="L-THREONINE DEHYDRATASE CATABOLIC TDCB"/>
    <property type="match status" value="1"/>
</dbReference>
<comment type="catalytic activity">
    <reaction evidence="11">
        <text>O-phospho-L-homoserine + H2O = L-threonine + phosphate</text>
        <dbReference type="Rhea" id="RHEA:10840"/>
        <dbReference type="ChEBI" id="CHEBI:15377"/>
        <dbReference type="ChEBI" id="CHEBI:43474"/>
        <dbReference type="ChEBI" id="CHEBI:57590"/>
        <dbReference type="ChEBI" id="CHEBI:57926"/>
        <dbReference type="EC" id="4.2.3.1"/>
    </reaction>
</comment>
<evidence type="ECO:0000256" key="6">
    <source>
        <dbReference type="ARBA" id="ARBA00018679"/>
    </source>
</evidence>
<reference evidence="16 17" key="1">
    <citation type="submission" date="2020-05" db="EMBL/GenBank/DDBJ databases">
        <title>DNA-SIP metagenomic assembled genomes.</title>
        <authorList>
            <person name="Yu J."/>
        </authorList>
    </citation>
    <scope>NUCLEOTIDE SEQUENCE [LARGE SCALE GENOMIC DNA]</scope>
    <source>
        <strain evidence="16">Bin5.27</strain>
    </source>
</reference>
<dbReference type="GO" id="GO:0006567">
    <property type="term" value="P:L-threonine catabolic process"/>
    <property type="evidence" value="ECO:0007669"/>
    <property type="project" value="TreeGrafter"/>
</dbReference>
<organism evidence="16 17">
    <name type="scientific">Glycomyces artemisiae</name>
    <dbReference type="NCBI Taxonomy" id="1076443"/>
    <lineage>
        <taxon>Bacteria</taxon>
        <taxon>Bacillati</taxon>
        <taxon>Actinomycetota</taxon>
        <taxon>Actinomycetes</taxon>
        <taxon>Glycomycetales</taxon>
        <taxon>Glycomycetaceae</taxon>
        <taxon>Glycomyces</taxon>
    </lineage>
</organism>
<evidence type="ECO:0000256" key="3">
    <source>
        <dbReference type="ARBA" id="ARBA00004979"/>
    </source>
</evidence>
<dbReference type="GO" id="GO:0009097">
    <property type="term" value="P:isoleucine biosynthetic process"/>
    <property type="evidence" value="ECO:0007669"/>
    <property type="project" value="TreeGrafter"/>
</dbReference>
<dbReference type="GO" id="GO:0003941">
    <property type="term" value="F:L-serine ammonia-lyase activity"/>
    <property type="evidence" value="ECO:0007669"/>
    <property type="project" value="TreeGrafter"/>
</dbReference>
<dbReference type="PANTHER" id="PTHR48078">
    <property type="entry name" value="THREONINE DEHYDRATASE, MITOCHONDRIAL-RELATED"/>
    <property type="match status" value="1"/>
</dbReference>
<evidence type="ECO:0000256" key="11">
    <source>
        <dbReference type="ARBA" id="ARBA00049144"/>
    </source>
</evidence>
<feature type="modified residue" description="N6-(pyridoxal phosphate)lysine" evidence="13">
    <location>
        <position position="209"/>
    </location>
</feature>
<comment type="cofactor">
    <cofactor evidence="1 13">
        <name>pyridoxal 5'-phosphate</name>
        <dbReference type="ChEBI" id="CHEBI:597326"/>
    </cofactor>
</comment>
<dbReference type="GO" id="GO:0006565">
    <property type="term" value="P:L-serine catabolic process"/>
    <property type="evidence" value="ECO:0007669"/>
    <property type="project" value="TreeGrafter"/>
</dbReference>
<dbReference type="SUPFAM" id="SSF53686">
    <property type="entry name" value="Tryptophan synthase beta subunit-like PLP-dependent enzymes"/>
    <property type="match status" value="1"/>
</dbReference>
<evidence type="ECO:0000256" key="13">
    <source>
        <dbReference type="PIRSR" id="PIRSR604450-51"/>
    </source>
</evidence>
<feature type="compositionally biased region" description="Basic and acidic residues" evidence="14">
    <location>
        <begin position="15"/>
        <end position="27"/>
    </location>
</feature>
<gene>
    <name evidence="16" type="ORF">HOQ43_07630</name>
</gene>
<comment type="pathway">
    <text evidence="3">Amino-acid biosynthesis; L-threonine biosynthesis; L-threonine from L-aspartate: step 5/5.</text>
</comment>
<keyword evidence="9 13" id="KW-0663">Pyridoxal phosphate</keyword>
<dbReference type="Gene3D" id="3.40.50.1100">
    <property type="match status" value="2"/>
</dbReference>
<dbReference type="EMBL" id="JABFXE010000324">
    <property type="protein sequence ID" value="NUQ88318.1"/>
    <property type="molecule type" value="Genomic_DNA"/>
</dbReference>
<evidence type="ECO:0000256" key="10">
    <source>
        <dbReference type="ARBA" id="ARBA00023239"/>
    </source>
</evidence>
<evidence type="ECO:0000256" key="5">
    <source>
        <dbReference type="ARBA" id="ARBA00013028"/>
    </source>
</evidence>
<evidence type="ECO:0000256" key="2">
    <source>
        <dbReference type="ARBA" id="ARBA00003648"/>
    </source>
</evidence>
<keyword evidence="10 16" id="KW-0456">Lyase</keyword>
<accession>A0A850C5D7</accession>
<dbReference type="GO" id="GO:0009088">
    <property type="term" value="P:threonine biosynthetic process"/>
    <property type="evidence" value="ECO:0007669"/>
    <property type="project" value="UniProtKB-UniRule"/>
</dbReference>
<dbReference type="GO" id="GO:0004794">
    <property type="term" value="F:threonine deaminase activity"/>
    <property type="evidence" value="ECO:0007669"/>
    <property type="project" value="TreeGrafter"/>
</dbReference>
<keyword evidence="8" id="KW-0791">Threonine biosynthesis</keyword>
<evidence type="ECO:0000256" key="9">
    <source>
        <dbReference type="ARBA" id="ARBA00022898"/>
    </source>
</evidence>
<dbReference type="InterPro" id="IPR004450">
    <property type="entry name" value="Thr_synthase-like"/>
</dbReference>
<evidence type="ECO:0000256" key="8">
    <source>
        <dbReference type="ARBA" id="ARBA00022697"/>
    </source>
</evidence>
<evidence type="ECO:0000313" key="17">
    <source>
        <dbReference type="Proteomes" id="UP000574690"/>
    </source>
</evidence>
<name>A0A850C5D7_9ACTN</name>
<feature type="domain" description="Tryptophan synthase beta chain-like PALP" evidence="15">
    <location>
        <begin position="172"/>
        <end position="466"/>
    </location>
</feature>
<evidence type="ECO:0000259" key="15">
    <source>
        <dbReference type="Pfam" id="PF00291"/>
    </source>
</evidence>
<dbReference type="GO" id="GO:0030170">
    <property type="term" value="F:pyridoxal phosphate binding"/>
    <property type="evidence" value="ECO:0007669"/>
    <property type="project" value="InterPro"/>
</dbReference>
<dbReference type="Pfam" id="PF00291">
    <property type="entry name" value="PALP"/>
    <property type="match status" value="1"/>
</dbReference>
<keyword evidence="7" id="KW-0028">Amino-acid biosynthesis</keyword>
<evidence type="ECO:0000256" key="12">
    <source>
        <dbReference type="NCBIfam" id="TIGR00260"/>
    </source>
</evidence>
<dbReference type="FunFam" id="3.40.50.1100:FF:000013">
    <property type="entry name" value="Threonine synthase"/>
    <property type="match status" value="1"/>
</dbReference>
<dbReference type="AlphaFoldDB" id="A0A850C5D7"/>
<comment type="caution">
    <text evidence="16">The sequence shown here is derived from an EMBL/GenBank/DDBJ whole genome shotgun (WGS) entry which is preliminary data.</text>
</comment>
<dbReference type="CDD" id="cd01563">
    <property type="entry name" value="Thr-synth_1"/>
    <property type="match status" value="1"/>
</dbReference>
<dbReference type="InterPro" id="IPR001926">
    <property type="entry name" value="TrpB-like_PALP"/>
</dbReference>
<feature type="compositionally biased region" description="Basic residues" evidence="14">
    <location>
        <begin position="103"/>
        <end position="157"/>
    </location>
</feature>
<evidence type="ECO:0000256" key="14">
    <source>
        <dbReference type="SAM" id="MobiDB-lite"/>
    </source>
</evidence>
<proteinExistence type="inferred from homology"/>